<name>D8M541_BLAHO</name>
<evidence type="ECO:0000313" key="1">
    <source>
        <dbReference type="EMBL" id="CBK23192.2"/>
    </source>
</evidence>
<dbReference type="AlphaFoldDB" id="D8M541"/>
<protein>
    <submittedName>
        <fullName evidence="1">Uncharacterized protein</fullName>
    </submittedName>
</protein>
<evidence type="ECO:0000313" key="2">
    <source>
        <dbReference type="Proteomes" id="UP000008312"/>
    </source>
</evidence>
<dbReference type="SUPFAM" id="SSF53335">
    <property type="entry name" value="S-adenosyl-L-methionine-dependent methyltransferases"/>
    <property type="match status" value="1"/>
</dbReference>
<dbReference type="Gene3D" id="1.25.40.10">
    <property type="entry name" value="Tetratricopeptide repeat domain"/>
    <property type="match status" value="1"/>
</dbReference>
<dbReference type="GeneID" id="24922704"/>
<dbReference type="InterPro" id="IPR029063">
    <property type="entry name" value="SAM-dependent_MTases_sf"/>
</dbReference>
<proteinExistence type="predicted"/>
<sequence>MGNIVDIAERVLLGKTIPLDSQPTHESTFQREYCIEKDVRLMSSKLWELQQSYYTSASIREWAFRNLPLSFFSSSYLAKSYSNVILSYIRDMWTPSLGEKVIIVDVGAGHGRLGFYIVKYLLSMRHLWPDPYQCPFLYVMTDCSPHILSWWKTNELLKEFIDRGYLDIALFDVYNPSDLLCVYSGQTLSANTLHIPPFLILNSVLSCLKQDVLAVRPTGFAPAVISLLSTQYEYFPSDPLILRNLQFFPDSPFTSRLKWSFPREFDSAWDLGYDRIPAKLLSDHFADYIGTTIVVPITAVSLLSRVLCWSAGKALILAGDRGVIHRDEVLAAKEPFVSFGADVRIPVNFDLLSLLARDGGGFVAHSQYRGDFVIALLSFGQGVSSLRRTRWAFRQWSDCGSPEAISLLESSLCSEAMLSLRLLLLLLRLAQSDSDSLWQFRSFLVKSEGVLANQSVDLRDLKLQLEQLAAFVYPFQAYHDVLFDIARFFLALREYEKAAELFLQSIRMCGEHHASWFNRGVCLFELRQLAKARFCFFRVGKRGNLRGRRWN</sequence>
<dbReference type="InParanoid" id="D8M541"/>
<organism evidence="1">
    <name type="scientific">Blastocystis hominis</name>
    <dbReference type="NCBI Taxonomy" id="12968"/>
    <lineage>
        <taxon>Eukaryota</taxon>
        <taxon>Sar</taxon>
        <taxon>Stramenopiles</taxon>
        <taxon>Bigyra</taxon>
        <taxon>Opalozoa</taxon>
        <taxon>Opalinata</taxon>
        <taxon>Blastocystidae</taxon>
        <taxon>Blastocystis</taxon>
    </lineage>
</organism>
<dbReference type="SUPFAM" id="SSF48452">
    <property type="entry name" value="TPR-like"/>
    <property type="match status" value="1"/>
</dbReference>
<dbReference type="RefSeq" id="XP_012897240.1">
    <property type="nucleotide sequence ID" value="XM_013041786.1"/>
</dbReference>
<keyword evidence="2" id="KW-1185">Reference proteome</keyword>
<dbReference type="InterPro" id="IPR011990">
    <property type="entry name" value="TPR-like_helical_dom_sf"/>
</dbReference>
<dbReference type="EMBL" id="FN668656">
    <property type="protein sequence ID" value="CBK23192.2"/>
    <property type="molecule type" value="Genomic_DNA"/>
</dbReference>
<dbReference type="OrthoDB" id="64915at2759"/>
<accession>D8M541</accession>
<dbReference type="Proteomes" id="UP000008312">
    <property type="component" value="Unassembled WGS sequence"/>
</dbReference>
<gene>
    <name evidence="1" type="ORF">GSBLH_T00006580001</name>
</gene>
<reference evidence="1" key="1">
    <citation type="submission" date="2010-02" db="EMBL/GenBank/DDBJ databases">
        <title>Sequencing and annotation of the Blastocystis hominis genome.</title>
        <authorList>
            <person name="Wincker P."/>
        </authorList>
    </citation>
    <scope>NUCLEOTIDE SEQUENCE</scope>
    <source>
        <strain evidence="1">Singapore isolate B</strain>
    </source>
</reference>